<dbReference type="Pfam" id="PF00881">
    <property type="entry name" value="Nitroreductase"/>
    <property type="match status" value="1"/>
</dbReference>
<protein>
    <submittedName>
        <fullName evidence="2">Putative TM nitroreductase</fullName>
    </submittedName>
</protein>
<dbReference type="GO" id="GO:0016491">
    <property type="term" value="F:oxidoreductase activity"/>
    <property type="evidence" value="ECO:0007669"/>
    <property type="project" value="InterPro"/>
</dbReference>
<dbReference type="RefSeq" id="WP_371265865.1">
    <property type="nucleotide sequence ID" value="NZ_FPBZ01000004.1"/>
</dbReference>
<name>A0A1I7GGM1_9PROT</name>
<proteinExistence type="predicted"/>
<accession>A0A1I7GGM1</accession>
<evidence type="ECO:0000313" key="2">
    <source>
        <dbReference type="EMBL" id="SFU47558.1"/>
    </source>
</evidence>
<dbReference type="AlphaFoldDB" id="A0A1I7GGM1"/>
<dbReference type="Proteomes" id="UP000182649">
    <property type="component" value="Unassembled WGS sequence"/>
</dbReference>
<evidence type="ECO:0000259" key="1">
    <source>
        <dbReference type="Pfam" id="PF00881"/>
    </source>
</evidence>
<dbReference type="InterPro" id="IPR029479">
    <property type="entry name" value="Nitroreductase"/>
</dbReference>
<dbReference type="EMBL" id="FPBZ01000004">
    <property type="protein sequence ID" value="SFU47558.1"/>
    <property type="molecule type" value="Genomic_DNA"/>
</dbReference>
<sequence>MQAIPQPIANILQLARWAPSGDNTQPWRFEIIDDCHLIIHAFDTRDHCVYDLDGHPSQISLGALLETLSIAAR</sequence>
<dbReference type="InterPro" id="IPR000415">
    <property type="entry name" value="Nitroreductase-like"/>
</dbReference>
<reference evidence="2 3" key="1">
    <citation type="submission" date="2016-10" db="EMBL/GenBank/DDBJ databases">
        <authorList>
            <person name="de Groot N.N."/>
        </authorList>
    </citation>
    <scope>NUCLEOTIDE SEQUENCE [LARGE SCALE GENOMIC DNA]</scope>
    <source>
        <strain evidence="2 3">Nl14</strain>
    </source>
</reference>
<organism evidence="2 3">
    <name type="scientific">Nitrosospira multiformis</name>
    <dbReference type="NCBI Taxonomy" id="1231"/>
    <lineage>
        <taxon>Bacteria</taxon>
        <taxon>Pseudomonadati</taxon>
        <taxon>Pseudomonadota</taxon>
        <taxon>Betaproteobacteria</taxon>
        <taxon>Nitrosomonadales</taxon>
        <taxon>Nitrosomonadaceae</taxon>
        <taxon>Nitrosospira</taxon>
    </lineage>
</organism>
<feature type="domain" description="Nitroreductase" evidence="1">
    <location>
        <begin position="8"/>
        <end position="38"/>
    </location>
</feature>
<gene>
    <name evidence="2" type="ORF">SAMN05216417_104225</name>
</gene>
<dbReference type="SUPFAM" id="SSF55469">
    <property type="entry name" value="FMN-dependent nitroreductase-like"/>
    <property type="match status" value="1"/>
</dbReference>
<evidence type="ECO:0000313" key="3">
    <source>
        <dbReference type="Proteomes" id="UP000182649"/>
    </source>
</evidence>
<dbReference type="Gene3D" id="3.40.109.10">
    <property type="entry name" value="NADH Oxidase"/>
    <property type="match status" value="1"/>
</dbReference>